<dbReference type="InterPro" id="IPR000719">
    <property type="entry name" value="Prot_kinase_dom"/>
</dbReference>
<accession>A0AAV5QSE6</accession>
<dbReference type="GO" id="GO:0005634">
    <property type="term" value="C:nucleus"/>
    <property type="evidence" value="ECO:0007669"/>
    <property type="project" value="TreeGrafter"/>
</dbReference>
<keyword evidence="4" id="KW-0137">Centromere</keyword>
<evidence type="ECO:0000259" key="5">
    <source>
        <dbReference type="PROSITE" id="PS50011"/>
    </source>
</evidence>
<dbReference type="PROSITE" id="PS00108">
    <property type="entry name" value="PROTEIN_KINASE_ST"/>
    <property type="match status" value="1"/>
</dbReference>
<sequence length="1058" mass="121365">MITNGPANFDVLENIKENILPLDEGRSATTLARIFSMPTQELKQTQIEERKSLELQINNCEDCDDPLEPYLNYIRWINNNFPQGPNVANGLVPILEKCTSYFKDYSIYKNDPRYMRIWVLYAKYSENSINVFVFLHRKEIGNMLSLYYEEYAKVLESQNRFDQANQVFQKGLLNEAKPVRRLQNKYNEFRQRMISHSQNPDENQDITDPFDPFPKRQALAMKGGYLLDRENEHNSGDEEQPELGTRVEKSKLPIYVDNGDGVDTDPLGRTGGWDDLGTIASRTKENKLSATPWVGETLKQHKSATEKKKPPEKVLVYRDGDARHDANVPVYKTIENIGKNTEKLDVNLDLLHPMNGEEFCISEILALMRGNYGTKYDILQEEKAKTENVANSFGEQDNENNSLLEKLDNQENFGLGFGGINDDEDELNDLYCSDDENVPHNIFKNDKATTEPSKISPSRQLKTITGDISVLQKSSPTVTMTMYSKEANKEVYSMFNQKIGKVNLDTFAPKNSDGEDTLGNNLDDFTEHTNHLTVLNNLQPKKLESFTPSRNKTGERKEKPKIHIFEDDEIDKLGNEVAELSVIEYGGEQGGDDESGQQVPNDENNPFLFTPIKRPLNDTSRKGSPFVKKKLKNSEATGSFLLDDFINEKPESLSVIDPFDEKNKSEILTKLQPKIDKLEGFFKYNSNKGTFKNLKSLASYNSNASLQQRKKAHKFISFEKTDELNSIIKELGLGGFGMVFLAESSKDGGLKALKVQSPANLWEFYIIKEIKERLKNKVANMLSFSMRSVLTRIMECCIIDAKKLHYYRDESYLMLAYENQGTIVDMLNIVKEDASSKDCGIPELLVIHLSIDLINIIQALHDIKILHGDLKADNCMIKFTNTSSRAPIIDSREAARQYLDSKGITLVDFGRAIDLTMFSENIKFKTSLQQVDIEQDCPQIQNNQQWKYEIDYYGLANIIHTMLFGKYAEVVFENESYHLKNRFKRYWKSELWVPLFDFLLNPVKSIDRTNHKNPGKILKEHRMQLETYLLDESNGFRNVKSLQNVISDLEYQLKEQFK</sequence>
<dbReference type="GO" id="GO:0051754">
    <property type="term" value="P:meiotic sister chromatid cohesion, centromeric"/>
    <property type="evidence" value="ECO:0007669"/>
    <property type="project" value="TreeGrafter"/>
</dbReference>
<feature type="domain" description="BUB1 N-terminal" evidence="6">
    <location>
        <begin position="53"/>
        <end position="212"/>
    </location>
</feature>
<dbReference type="PANTHER" id="PTHR14030">
    <property type="entry name" value="MITOTIC CHECKPOINT SERINE/THREONINE-PROTEIN KINASE BUB1"/>
    <property type="match status" value="1"/>
</dbReference>
<dbReference type="InterPro" id="IPR011009">
    <property type="entry name" value="Kinase-like_dom_sf"/>
</dbReference>
<keyword evidence="2" id="KW-0158">Chromosome</keyword>
<evidence type="ECO:0000313" key="7">
    <source>
        <dbReference type="EMBL" id="GMM37327.1"/>
    </source>
</evidence>
<dbReference type="RefSeq" id="XP_064854323.1">
    <property type="nucleotide sequence ID" value="XM_064998251.1"/>
</dbReference>
<dbReference type="Gene3D" id="6.10.20.170">
    <property type="match status" value="1"/>
</dbReference>
<keyword evidence="7" id="KW-0418">Kinase</keyword>
<dbReference type="GeneID" id="90075302"/>
<comment type="subcellular location">
    <subcellularLocation>
        <location evidence="1">Chromosome</location>
        <location evidence="1">Centromere</location>
        <location evidence="1">Kinetochore</location>
    </subcellularLocation>
</comment>
<evidence type="ECO:0000256" key="3">
    <source>
        <dbReference type="ARBA" id="ARBA00022838"/>
    </source>
</evidence>
<dbReference type="FunFam" id="1.25.40.430:FF:000003">
    <property type="entry name" value="Checkpoint serine/threonine-protein kinase BUB1"/>
    <property type="match status" value="1"/>
</dbReference>
<dbReference type="InterPro" id="IPR008271">
    <property type="entry name" value="Ser/Thr_kinase_AS"/>
</dbReference>
<dbReference type="InterPro" id="IPR013212">
    <property type="entry name" value="Mad3/Bub1_I"/>
</dbReference>
<dbReference type="Pfam" id="PF08311">
    <property type="entry name" value="Mad3_BUB1_I"/>
    <property type="match status" value="1"/>
</dbReference>
<dbReference type="AlphaFoldDB" id="A0AAV5QSE6"/>
<dbReference type="SMART" id="SM00777">
    <property type="entry name" value="Mad3_BUB1_I"/>
    <property type="match status" value="1"/>
</dbReference>
<dbReference type="InterPro" id="IPR015661">
    <property type="entry name" value="Bub1/Mad3"/>
</dbReference>
<dbReference type="PROSITE" id="PS50011">
    <property type="entry name" value="PROTEIN_KINASE_DOM"/>
    <property type="match status" value="1"/>
</dbReference>
<dbReference type="Pfam" id="PF00069">
    <property type="entry name" value="Pkinase"/>
    <property type="match status" value="1"/>
</dbReference>
<evidence type="ECO:0000256" key="2">
    <source>
        <dbReference type="ARBA" id="ARBA00022454"/>
    </source>
</evidence>
<organism evidence="7 8">
    <name type="scientific">Saccharomycopsis crataegensis</name>
    <dbReference type="NCBI Taxonomy" id="43959"/>
    <lineage>
        <taxon>Eukaryota</taxon>
        <taxon>Fungi</taxon>
        <taxon>Dikarya</taxon>
        <taxon>Ascomycota</taxon>
        <taxon>Saccharomycotina</taxon>
        <taxon>Saccharomycetes</taxon>
        <taxon>Saccharomycopsidaceae</taxon>
        <taxon>Saccharomycopsis</taxon>
    </lineage>
</organism>
<dbReference type="PROSITE" id="PS51489">
    <property type="entry name" value="BUB1_N"/>
    <property type="match status" value="1"/>
</dbReference>
<dbReference type="Gene3D" id="1.25.40.430">
    <property type="match status" value="1"/>
</dbReference>
<dbReference type="Pfam" id="PF08171">
    <property type="entry name" value="Mad3_BUB1_II"/>
    <property type="match status" value="1"/>
</dbReference>
<dbReference type="GO" id="GO:0032991">
    <property type="term" value="C:protein-containing complex"/>
    <property type="evidence" value="ECO:0007669"/>
    <property type="project" value="UniProtKB-ARBA"/>
</dbReference>
<keyword evidence="7" id="KW-0808">Transferase</keyword>
<dbReference type="GO" id="GO:0000776">
    <property type="term" value="C:kinetochore"/>
    <property type="evidence" value="ECO:0007669"/>
    <property type="project" value="UniProtKB-KW"/>
</dbReference>
<keyword evidence="8" id="KW-1185">Reference proteome</keyword>
<dbReference type="GO" id="GO:0005524">
    <property type="term" value="F:ATP binding"/>
    <property type="evidence" value="ECO:0007669"/>
    <property type="project" value="InterPro"/>
</dbReference>
<dbReference type="Gene3D" id="1.10.510.10">
    <property type="entry name" value="Transferase(Phosphotransferase) domain 1"/>
    <property type="match status" value="1"/>
</dbReference>
<evidence type="ECO:0000259" key="6">
    <source>
        <dbReference type="PROSITE" id="PS51489"/>
    </source>
</evidence>
<dbReference type="EMBL" id="BTFZ01000011">
    <property type="protein sequence ID" value="GMM37327.1"/>
    <property type="molecule type" value="Genomic_DNA"/>
</dbReference>
<dbReference type="GO" id="GO:0007094">
    <property type="term" value="P:mitotic spindle assembly checkpoint signaling"/>
    <property type="evidence" value="ECO:0007669"/>
    <property type="project" value="InterPro"/>
</dbReference>
<comment type="caution">
    <text evidence="7">The sequence shown here is derived from an EMBL/GenBank/DDBJ whole genome shotgun (WGS) entry which is preliminary data.</text>
</comment>
<dbReference type="SMART" id="SM00220">
    <property type="entry name" value="S_TKc"/>
    <property type="match status" value="1"/>
</dbReference>
<dbReference type="InterPro" id="IPR012572">
    <property type="entry name" value="Mad3/Bub1_II"/>
</dbReference>
<dbReference type="Proteomes" id="UP001360560">
    <property type="component" value="Unassembled WGS sequence"/>
</dbReference>
<proteinExistence type="predicted"/>
<evidence type="ECO:0000313" key="8">
    <source>
        <dbReference type="Proteomes" id="UP001360560"/>
    </source>
</evidence>
<protein>
    <submittedName>
        <fullName evidence="7">Protein kinase</fullName>
    </submittedName>
</protein>
<evidence type="ECO:0000256" key="1">
    <source>
        <dbReference type="ARBA" id="ARBA00004629"/>
    </source>
</evidence>
<gene>
    <name evidence="7" type="ORF">DASC09_046520</name>
</gene>
<name>A0AAV5QSE6_9ASCO</name>
<keyword evidence="3" id="KW-0995">Kinetochore</keyword>
<reference evidence="7 8" key="1">
    <citation type="journal article" date="2023" name="Elife">
        <title>Identification of key yeast species and microbe-microbe interactions impacting larval growth of Drosophila in the wild.</title>
        <authorList>
            <person name="Mure A."/>
            <person name="Sugiura Y."/>
            <person name="Maeda R."/>
            <person name="Honda K."/>
            <person name="Sakurai N."/>
            <person name="Takahashi Y."/>
            <person name="Watada M."/>
            <person name="Katoh T."/>
            <person name="Gotoh A."/>
            <person name="Gotoh Y."/>
            <person name="Taniguchi I."/>
            <person name="Nakamura K."/>
            <person name="Hayashi T."/>
            <person name="Katayama T."/>
            <person name="Uemura T."/>
            <person name="Hattori Y."/>
        </authorList>
    </citation>
    <scope>NUCLEOTIDE SEQUENCE [LARGE SCALE GENOMIC DNA]</scope>
    <source>
        <strain evidence="7 8">SC-9</strain>
    </source>
</reference>
<feature type="domain" description="Protein kinase" evidence="5">
    <location>
        <begin position="725"/>
        <end position="1058"/>
    </location>
</feature>
<dbReference type="SUPFAM" id="SSF56112">
    <property type="entry name" value="Protein kinase-like (PK-like)"/>
    <property type="match status" value="1"/>
</dbReference>
<evidence type="ECO:0000256" key="4">
    <source>
        <dbReference type="ARBA" id="ARBA00023328"/>
    </source>
</evidence>
<dbReference type="PANTHER" id="PTHR14030:SF4">
    <property type="entry name" value="BUB1 KINASE, ISOFORM A-RELATED"/>
    <property type="match status" value="1"/>
</dbReference>
<dbReference type="GO" id="GO:0004672">
    <property type="term" value="F:protein kinase activity"/>
    <property type="evidence" value="ECO:0007669"/>
    <property type="project" value="InterPro"/>
</dbReference>